<dbReference type="PANTHER" id="PTHR33480">
    <property type="entry name" value="SET DOMAIN-CONTAINING PROTEIN-RELATED"/>
    <property type="match status" value="1"/>
</dbReference>
<organism evidence="1 2">
    <name type="scientific">Acanthoscelides obtectus</name>
    <name type="common">Bean weevil</name>
    <name type="synonym">Bruchus obtectus</name>
    <dbReference type="NCBI Taxonomy" id="200917"/>
    <lineage>
        <taxon>Eukaryota</taxon>
        <taxon>Metazoa</taxon>
        <taxon>Ecdysozoa</taxon>
        <taxon>Arthropoda</taxon>
        <taxon>Hexapoda</taxon>
        <taxon>Insecta</taxon>
        <taxon>Pterygota</taxon>
        <taxon>Neoptera</taxon>
        <taxon>Endopterygota</taxon>
        <taxon>Coleoptera</taxon>
        <taxon>Polyphaga</taxon>
        <taxon>Cucujiformia</taxon>
        <taxon>Chrysomeloidea</taxon>
        <taxon>Chrysomelidae</taxon>
        <taxon>Bruchinae</taxon>
        <taxon>Bruchini</taxon>
        <taxon>Acanthoscelides</taxon>
    </lineage>
</organism>
<protein>
    <submittedName>
        <fullName evidence="1">Uncharacterized protein</fullName>
    </submittedName>
</protein>
<keyword evidence="2" id="KW-1185">Reference proteome</keyword>
<sequence length="439" mass="48804">MQTLVPLASDLKLLKDYLMKVAANQVSVLQKVQRRRPGKLQRLPINVYKSAISDEHNQAYKEFSEAITETERILMRSNKRMEIRGKRGRGVPVLISKDVHEHLNLKLECSNVEGIQSEELDRVLRLSPVNSNSSQNSKSNEFAWEKDCATQNLISVKRLPDACGMLNRSRMLQAVGRPTAQSSQEGYAICIWLDPAMGSLVVGSQLGLGLAVLPVPLGIATESKLSFLTDATQPYLLLCTPICRQSFANEVARTVGFQIGVLQLIRNTAVCCKGQGDASTSSTSNSAATSMRVCCSIRGGASTKPPLLVSRHLEQKRHSIKIERAVAVDAGIRILPKTKDDYRRIVRLFREADVPYHTFPLPSERNIHALLRGIPAMFSEQEIKGELEQRGYTPLHIIRFKRSGGAPMPLVVLLLPKIEKSQQLFNEHELLGLAIRVEV</sequence>
<dbReference type="AlphaFoldDB" id="A0A9P0PHW7"/>
<dbReference type="Proteomes" id="UP001152888">
    <property type="component" value="Unassembled WGS sequence"/>
</dbReference>
<name>A0A9P0PHW7_ACAOB</name>
<reference evidence="1" key="1">
    <citation type="submission" date="2022-03" db="EMBL/GenBank/DDBJ databases">
        <authorList>
            <person name="Sayadi A."/>
        </authorList>
    </citation>
    <scope>NUCLEOTIDE SEQUENCE</scope>
</reference>
<comment type="caution">
    <text evidence="1">The sequence shown here is derived from an EMBL/GenBank/DDBJ whole genome shotgun (WGS) entry which is preliminary data.</text>
</comment>
<dbReference type="OrthoDB" id="5376140at2759"/>
<accession>A0A9P0PHW7</accession>
<dbReference type="PANTHER" id="PTHR33480:SF1">
    <property type="entry name" value="TYR RECOMBINASE DOMAIN-CONTAINING PROTEIN"/>
    <property type="match status" value="1"/>
</dbReference>
<evidence type="ECO:0000313" key="1">
    <source>
        <dbReference type="EMBL" id="CAH1986340.1"/>
    </source>
</evidence>
<evidence type="ECO:0000313" key="2">
    <source>
        <dbReference type="Proteomes" id="UP001152888"/>
    </source>
</evidence>
<proteinExistence type="predicted"/>
<dbReference type="EMBL" id="CAKOFQ010006997">
    <property type="protein sequence ID" value="CAH1986340.1"/>
    <property type="molecule type" value="Genomic_DNA"/>
</dbReference>
<gene>
    <name evidence="1" type="ORF">ACAOBT_LOCUS17189</name>
</gene>